<proteinExistence type="predicted"/>
<dbReference type="EMBL" id="JARKIE010000173">
    <property type="protein sequence ID" value="KAJ7671718.1"/>
    <property type="molecule type" value="Genomic_DNA"/>
</dbReference>
<organism evidence="2 3">
    <name type="scientific">Mycena rosella</name>
    <name type="common">Pink bonnet</name>
    <name type="synonym">Agaricus rosellus</name>
    <dbReference type="NCBI Taxonomy" id="1033263"/>
    <lineage>
        <taxon>Eukaryota</taxon>
        <taxon>Fungi</taxon>
        <taxon>Dikarya</taxon>
        <taxon>Basidiomycota</taxon>
        <taxon>Agaricomycotina</taxon>
        <taxon>Agaricomycetes</taxon>
        <taxon>Agaricomycetidae</taxon>
        <taxon>Agaricales</taxon>
        <taxon>Marasmiineae</taxon>
        <taxon>Mycenaceae</taxon>
        <taxon>Mycena</taxon>
    </lineage>
</organism>
<keyword evidence="3" id="KW-1185">Reference proteome</keyword>
<accession>A0AAD7CZL8</accession>
<dbReference type="PANTHER" id="PTHR47332:SF4">
    <property type="entry name" value="SET DOMAIN-CONTAINING PROTEIN 5"/>
    <property type="match status" value="1"/>
</dbReference>
<dbReference type="CDD" id="cd20071">
    <property type="entry name" value="SET_SMYD"/>
    <property type="match status" value="1"/>
</dbReference>
<dbReference type="SUPFAM" id="SSF82199">
    <property type="entry name" value="SET domain"/>
    <property type="match status" value="1"/>
</dbReference>
<feature type="domain" description="SET" evidence="1">
    <location>
        <begin position="8"/>
        <end position="154"/>
    </location>
</feature>
<dbReference type="Gene3D" id="2.170.270.10">
    <property type="entry name" value="SET domain"/>
    <property type="match status" value="1"/>
</dbReference>
<dbReference type="InterPro" id="IPR046341">
    <property type="entry name" value="SET_dom_sf"/>
</dbReference>
<comment type="caution">
    <text evidence="2">The sequence shown here is derived from an EMBL/GenBank/DDBJ whole genome shotgun (WGS) entry which is preliminary data.</text>
</comment>
<protein>
    <recommendedName>
        <fullName evidence="1">SET domain-containing protein</fullName>
    </recommendedName>
</protein>
<dbReference type="InterPro" id="IPR001214">
    <property type="entry name" value="SET_dom"/>
</dbReference>
<dbReference type="AlphaFoldDB" id="A0AAD7CZL8"/>
<evidence type="ECO:0000313" key="3">
    <source>
        <dbReference type="Proteomes" id="UP001221757"/>
    </source>
</evidence>
<name>A0AAD7CZL8_MYCRO</name>
<gene>
    <name evidence="2" type="ORF">B0H17DRAFT_948260</name>
</gene>
<dbReference type="InterPro" id="IPR053185">
    <property type="entry name" value="SET_domain_protein"/>
</dbReference>
<evidence type="ECO:0000313" key="2">
    <source>
        <dbReference type="EMBL" id="KAJ7671718.1"/>
    </source>
</evidence>
<reference evidence="2" key="1">
    <citation type="submission" date="2023-03" db="EMBL/GenBank/DDBJ databases">
        <title>Massive genome expansion in bonnet fungi (Mycena s.s.) driven by repeated elements and novel gene families across ecological guilds.</title>
        <authorList>
            <consortium name="Lawrence Berkeley National Laboratory"/>
            <person name="Harder C.B."/>
            <person name="Miyauchi S."/>
            <person name="Viragh M."/>
            <person name="Kuo A."/>
            <person name="Thoen E."/>
            <person name="Andreopoulos B."/>
            <person name="Lu D."/>
            <person name="Skrede I."/>
            <person name="Drula E."/>
            <person name="Henrissat B."/>
            <person name="Morin E."/>
            <person name="Kohler A."/>
            <person name="Barry K."/>
            <person name="LaButti K."/>
            <person name="Morin E."/>
            <person name="Salamov A."/>
            <person name="Lipzen A."/>
            <person name="Mereny Z."/>
            <person name="Hegedus B."/>
            <person name="Baldrian P."/>
            <person name="Stursova M."/>
            <person name="Weitz H."/>
            <person name="Taylor A."/>
            <person name="Grigoriev I.V."/>
            <person name="Nagy L.G."/>
            <person name="Martin F."/>
            <person name="Kauserud H."/>
        </authorList>
    </citation>
    <scope>NUCLEOTIDE SEQUENCE</scope>
    <source>
        <strain evidence="2">CBHHK067</strain>
    </source>
</reference>
<dbReference type="PANTHER" id="PTHR47332">
    <property type="entry name" value="SET DOMAIN-CONTAINING PROTEIN 5"/>
    <property type="match status" value="1"/>
</dbReference>
<dbReference type="Pfam" id="PF00856">
    <property type="entry name" value="SET"/>
    <property type="match status" value="1"/>
</dbReference>
<evidence type="ECO:0000259" key="1">
    <source>
        <dbReference type="PROSITE" id="PS50280"/>
    </source>
</evidence>
<dbReference type="Proteomes" id="UP001221757">
    <property type="component" value="Unassembled WGS sequence"/>
</dbReference>
<sequence length="315" mass="35514">MPIDTKFPRIAIADIPGKGKGVIAKELIPRGTLIISERPRITLPANASGMIDRQGLCEIVASLCALSAEDAEFFMSFPCASSENPILGRLKHFTPCFGDDAFGLCLTICRVNHTCYSPKASPNASYVWNKRAKEEELYAIREIHEGQEIEVSYTSDITIYEPPPAYLRSKFGFECLCKGCTRPAVERRISEQRILAYNAIVLHLHSRFGHENPLQILRDIERQILIVCEEGYTFEIARRADDAFELCALYGDATSAQQWVEICRDCYAVYFGPNSELLKTAQRLAARPQDFREWKRLGSRVLAGPVSFILFCTFQ</sequence>
<dbReference type="PROSITE" id="PS50280">
    <property type="entry name" value="SET"/>
    <property type="match status" value="1"/>
</dbReference>